<gene>
    <name evidence="1" type="ORF">DU502_01800</name>
</gene>
<accession>A0A3G8QTN1</accession>
<dbReference type="InterPro" id="IPR005368">
    <property type="entry name" value="UPF0175"/>
</dbReference>
<sequence length="67" mass="7290">MPADELATAVGQYVLGEISLGKAAEAAGMSRWEFEEVLRDAGFDALYGPRTDDQLEEELDTARNLGE</sequence>
<name>A0A3G8QTN1_9EURY</name>
<reference evidence="1 2" key="1">
    <citation type="submission" date="2018-07" db="EMBL/GenBank/DDBJ databases">
        <title>Genome sequences of Haloplanus aerogenes JCM 16430T.</title>
        <authorList>
            <person name="Kim Y.B."/>
            <person name="Roh S.W."/>
        </authorList>
    </citation>
    <scope>NUCLEOTIDE SEQUENCE [LARGE SCALE GENOMIC DNA]</scope>
    <source>
        <strain evidence="1 2">JCM 16430</strain>
    </source>
</reference>
<organism evidence="1 2">
    <name type="scientific">Haloplanus aerogenes</name>
    <dbReference type="NCBI Taxonomy" id="660522"/>
    <lineage>
        <taxon>Archaea</taxon>
        <taxon>Methanobacteriati</taxon>
        <taxon>Methanobacteriota</taxon>
        <taxon>Stenosarchaea group</taxon>
        <taxon>Halobacteria</taxon>
        <taxon>Halobacteriales</taxon>
        <taxon>Haloferacaceae</taxon>
        <taxon>Haloplanus</taxon>
    </lineage>
</organism>
<protein>
    <submittedName>
        <fullName evidence="1">Uncharacterized protein</fullName>
    </submittedName>
</protein>
<dbReference type="OrthoDB" id="93800at2157"/>
<dbReference type="AlphaFoldDB" id="A0A3G8QTN1"/>
<keyword evidence="2" id="KW-1185">Reference proteome</keyword>
<evidence type="ECO:0000313" key="1">
    <source>
        <dbReference type="EMBL" id="AZH24184.1"/>
    </source>
</evidence>
<evidence type="ECO:0000313" key="2">
    <source>
        <dbReference type="Proteomes" id="UP000282007"/>
    </source>
</evidence>
<dbReference type="KEGG" id="haer:DU502_01800"/>
<dbReference type="Proteomes" id="UP000282007">
    <property type="component" value="Chromosome"/>
</dbReference>
<dbReference type="Pfam" id="PF03683">
    <property type="entry name" value="UPF0175"/>
    <property type="match status" value="1"/>
</dbReference>
<dbReference type="EMBL" id="CP034145">
    <property type="protein sequence ID" value="AZH24184.1"/>
    <property type="molecule type" value="Genomic_DNA"/>
</dbReference>
<proteinExistence type="predicted"/>